<evidence type="ECO:0000256" key="3">
    <source>
        <dbReference type="ARBA" id="ARBA00008961"/>
    </source>
</evidence>
<dbReference type="InterPro" id="IPR009653">
    <property type="entry name" value="Ksh1"/>
</dbReference>
<dbReference type="RefSeq" id="XP_060121586.1">
    <property type="nucleotide sequence ID" value="XM_060265603.1"/>
</dbReference>
<dbReference type="Pfam" id="PF05175">
    <property type="entry name" value="MTS"/>
    <property type="match status" value="1"/>
</dbReference>
<protein>
    <recommendedName>
        <fullName evidence="10">Methyltransferase small domain-containing protein</fullName>
    </recommendedName>
</protein>
<dbReference type="InterPro" id="IPR007848">
    <property type="entry name" value="Small_mtfrase_dom"/>
</dbReference>
<dbReference type="GO" id="GO:0008757">
    <property type="term" value="F:S-adenosylmethionine-dependent methyltransferase activity"/>
    <property type="evidence" value="ECO:0007669"/>
    <property type="project" value="UniProtKB-ARBA"/>
</dbReference>
<dbReference type="PROSITE" id="PS00092">
    <property type="entry name" value="N6_MTASE"/>
    <property type="match status" value="1"/>
</dbReference>
<dbReference type="CDD" id="cd02440">
    <property type="entry name" value="AdoMet_MTases"/>
    <property type="match status" value="1"/>
</dbReference>
<reference evidence="11" key="1">
    <citation type="submission" date="2023-03" db="EMBL/GenBank/DDBJ databases">
        <title>Mating type loci evolution in Malassezia.</title>
        <authorList>
            <person name="Coelho M.A."/>
        </authorList>
    </citation>
    <scope>NUCLEOTIDE SEQUENCE</scope>
    <source>
        <strain evidence="11">CBS 9431</strain>
    </source>
</reference>
<evidence type="ECO:0000256" key="2">
    <source>
        <dbReference type="ARBA" id="ARBA00004614"/>
    </source>
</evidence>
<dbReference type="SUPFAM" id="SSF53335">
    <property type="entry name" value="S-adenosyl-L-methionine-dependent methyltransferases"/>
    <property type="match status" value="1"/>
</dbReference>
<dbReference type="AlphaFoldDB" id="A0AAF0F264"/>
<evidence type="ECO:0000256" key="8">
    <source>
        <dbReference type="ARBA" id="ARBA00023136"/>
    </source>
</evidence>
<dbReference type="InterPro" id="IPR029063">
    <property type="entry name" value="SAM-dependent_MTases_sf"/>
</dbReference>
<dbReference type="GeneID" id="85225300"/>
<feature type="transmembrane region" description="Helical" evidence="9">
    <location>
        <begin position="316"/>
        <end position="332"/>
    </location>
</feature>
<gene>
    <name evidence="11" type="ORF">MJAP1_001651</name>
</gene>
<name>A0AAF0F264_9BASI</name>
<evidence type="ECO:0000256" key="4">
    <source>
        <dbReference type="ARBA" id="ARBA00022692"/>
    </source>
</evidence>
<organism evidence="11 12">
    <name type="scientific">Malassezia japonica</name>
    <dbReference type="NCBI Taxonomy" id="223818"/>
    <lineage>
        <taxon>Eukaryota</taxon>
        <taxon>Fungi</taxon>
        <taxon>Dikarya</taxon>
        <taxon>Basidiomycota</taxon>
        <taxon>Ustilaginomycotina</taxon>
        <taxon>Malasseziomycetes</taxon>
        <taxon>Malasseziales</taxon>
        <taxon>Malasseziaceae</taxon>
        <taxon>Malassezia</taxon>
    </lineage>
</organism>
<dbReference type="EMBL" id="CP119959">
    <property type="protein sequence ID" value="WFD38689.1"/>
    <property type="molecule type" value="Genomic_DNA"/>
</dbReference>
<evidence type="ECO:0000256" key="6">
    <source>
        <dbReference type="ARBA" id="ARBA00022989"/>
    </source>
</evidence>
<dbReference type="PANTHER" id="PTHR18895:SF74">
    <property type="entry name" value="MTRF1L RELEASE FACTOR GLUTAMINE METHYLTRANSFERASE"/>
    <property type="match status" value="1"/>
</dbReference>
<comment type="function">
    <text evidence="1">Involved in the early part of the secretory pathway.</text>
</comment>
<dbReference type="Gene3D" id="3.40.50.150">
    <property type="entry name" value="Vaccinia Virus protein VP39"/>
    <property type="match status" value="1"/>
</dbReference>
<feature type="domain" description="Methyltransferase small" evidence="10">
    <location>
        <begin position="111"/>
        <end position="204"/>
    </location>
</feature>
<comment type="subcellular location">
    <subcellularLocation>
        <location evidence="2">Golgi apparatus membrane</location>
        <topology evidence="2">Single-pass type I membrane protein</topology>
    </subcellularLocation>
</comment>
<keyword evidence="7" id="KW-0333">Golgi apparatus</keyword>
<dbReference type="PANTHER" id="PTHR18895">
    <property type="entry name" value="HEMK METHYLTRANSFERASE"/>
    <property type="match status" value="1"/>
</dbReference>
<keyword evidence="12" id="KW-1185">Reference proteome</keyword>
<dbReference type="InterPro" id="IPR050320">
    <property type="entry name" value="N5-glutamine_MTase"/>
</dbReference>
<dbReference type="GO" id="GO:0003676">
    <property type="term" value="F:nucleic acid binding"/>
    <property type="evidence" value="ECO:0007669"/>
    <property type="project" value="InterPro"/>
</dbReference>
<comment type="similarity">
    <text evidence="3">Belongs to the KISH family.</text>
</comment>
<dbReference type="GO" id="GO:0000139">
    <property type="term" value="C:Golgi membrane"/>
    <property type="evidence" value="ECO:0007669"/>
    <property type="project" value="UniProtKB-SubCell"/>
</dbReference>
<evidence type="ECO:0000313" key="12">
    <source>
        <dbReference type="Proteomes" id="UP001217754"/>
    </source>
</evidence>
<dbReference type="GO" id="GO:0032259">
    <property type="term" value="P:methylation"/>
    <property type="evidence" value="ECO:0007669"/>
    <property type="project" value="InterPro"/>
</dbReference>
<keyword evidence="5" id="KW-0732">Signal</keyword>
<evidence type="ECO:0000313" key="11">
    <source>
        <dbReference type="EMBL" id="WFD38689.1"/>
    </source>
</evidence>
<evidence type="ECO:0000256" key="7">
    <source>
        <dbReference type="ARBA" id="ARBA00023034"/>
    </source>
</evidence>
<sequence>MLGVPSRRATALVRRLGCTRTTHGLAEAARQLANARLAQAPSELPAEVHHEARQYARWLHDEACARHTAPHDIRTALQDMVRRVAHGEPLAYVIETEEWAMRLAERVAPQLAQNGARFRVLDLCTGSGCIALLLAHTWAGAQRPLRITAVDCDACAVTLAKENAACNRLDVDVVQADMLDDAACSALGTFDVVVCNPPYIRGDEWLMLPSSVRDYEARGALVGHAADDGLAYYRRLADLARAGLVQRPGGVLAMEVGAGQADDVSALFNFQSLLLVILLTICTCTYVRATAPVLIDRNKKGFLGVFFKAARIGERLSPYCSIACLIMALYVIT</sequence>
<evidence type="ECO:0000256" key="5">
    <source>
        <dbReference type="ARBA" id="ARBA00022729"/>
    </source>
</evidence>
<dbReference type="GO" id="GO:0005739">
    <property type="term" value="C:mitochondrion"/>
    <property type="evidence" value="ECO:0007669"/>
    <property type="project" value="TreeGrafter"/>
</dbReference>
<dbReference type="Proteomes" id="UP001217754">
    <property type="component" value="Chromosome 2"/>
</dbReference>
<accession>A0AAF0F264</accession>
<evidence type="ECO:0000256" key="1">
    <source>
        <dbReference type="ARBA" id="ARBA00002154"/>
    </source>
</evidence>
<dbReference type="Pfam" id="PF06842">
    <property type="entry name" value="DUF1242"/>
    <property type="match status" value="1"/>
</dbReference>
<keyword evidence="4 9" id="KW-0812">Transmembrane</keyword>
<keyword evidence="8 9" id="KW-0472">Membrane</keyword>
<dbReference type="InterPro" id="IPR002052">
    <property type="entry name" value="DNA_methylase_N6_adenine_CS"/>
</dbReference>
<feature type="transmembrane region" description="Helical" evidence="9">
    <location>
        <begin position="273"/>
        <end position="295"/>
    </location>
</feature>
<evidence type="ECO:0000259" key="10">
    <source>
        <dbReference type="Pfam" id="PF05175"/>
    </source>
</evidence>
<evidence type="ECO:0000256" key="9">
    <source>
        <dbReference type="SAM" id="Phobius"/>
    </source>
</evidence>
<proteinExistence type="inferred from homology"/>
<keyword evidence="6 9" id="KW-1133">Transmembrane helix</keyword>